<dbReference type="STRING" id="1758178.GCA_001550095_00773"/>
<sequence length="76" mass="8048">MTDAALDTTNAIDTHDHHEEGLATTRGVVLFLLFVVVVIAAVIYGMFAIGPWVLGVTAVATVPLIYIVLLVLTVGK</sequence>
<evidence type="ECO:0000256" key="1">
    <source>
        <dbReference type="SAM" id="Phobius"/>
    </source>
</evidence>
<feature type="transmembrane region" description="Helical" evidence="1">
    <location>
        <begin position="28"/>
        <end position="47"/>
    </location>
</feature>
<dbReference type="EMBL" id="CP022196">
    <property type="protein sequence ID" value="ATG46141.1"/>
    <property type="molecule type" value="Genomic_DNA"/>
</dbReference>
<dbReference type="KEGG" id="ceh:CEW89_00270"/>
<proteinExistence type="predicted"/>
<dbReference type="OrthoDB" id="7872962at2"/>
<organism evidence="2 3">
    <name type="scientific">Celeribacter ethanolicus</name>
    <dbReference type="NCBI Taxonomy" id="1758178"/>
    <lineage>
        <taxon>Bacteria</taxon>
        <taxon>Pseudomonadati</taxon>
        <taxon>Pseudomonadota</taxon>
        <taxon>Alphaproteobacteria</taxon>
        <taxon>Rhodobacterales</taxon>
        <taxon>Roseobacteraceae</taxon>
        <taxon>Celeribacter</taxon>
    </lineage>
</organism>
<reference evidence="2 3" key="1">
    <citation type="submission" date="2017-06" db="EMBL/GenBank/DDBJ databases">
        <title>Celeribacter sp. TSPH2 complete genome sequence.</title>
        <authorList>
            <person name="Woo J.-H."/>
            <person name="Kim H.-S."/>
        </authorList>
    </citation>
    <scope>NUCLEOTIDE SEQUENCE [LARGE SCALE GENOMIC DNA]</scope>
    <source>
        <strain evidence="2 3">TSPH2</strain>
    </source>
</reference>
<keyword evidence="1" id="KW-0812">Transmembrane</keyword>
<dbReference type="AlphaFoldDB" id="A0A291G7L6"/>
<keyword evidence="1" id="KW-1133">Transmembrane helix</keyword>
<dbReference type="RefSeq" id="WP_066705460.1">
    <property type="nucleotide sequence ID" value="NZ_CP022196.1"/>
</dbReference>
<evidence type="ECO:0000313" key="3">
    <source>
        <dbReference type="Proteomes" id="UP000217935"/>
    </source>
</evidence>
<accession>A0A291G7L6</accession>
<name>A0A291G7L6_9RHOB</name>
<keyword evidence="3" id="KW-1185">Reference proteome</keyword>
<keyword evidence="1" id="KW-0472">Membrane</keyword>
<gene>
    <name evidence="2" type="ORF">CEW89_00270</name>
</gene>
<protein>
    <submittedName>
        <fullName evidence="2">Uncharacterized protein</fullName>
    </submittedName>
</protein>
<feature type="transmembrane region" description="Helical" evidence="1">
    <location>
        <begin position="53"/>
        <end position="74"/>
    </location>
</feature>
<evidence type="ECO:0000313" key="2">
    <source>
        <dbReference type="EMBL" id="ATG46141.1"/>
    </source>
</evidence>
<dbReference type="Proteomes" id="UP000217935">
    <property type="component" value="Chromosome"/>
</dbReference>